<comment type="caution">
    <text evidence="2">The sequence shown here is derived from an EMBL/GenBank/DDBJ whole genome shotgun (WGS) entry which is preliminary data.</text>
</comment>
<keyword evidence="1" id="KW-0812">Transmembrane</keyword>
<dbReference type="EMBL" id="CAXAMM010012259">
    <property type="protein sequence ID" value="CAK9028460.1"/>
    <property type="molecule type" value="Genomic_DNA"/>
</dbReference>
<name>A0ABP0KQE5_9DINO</name>
<keyword evidence="1" id="KW-1133">Transmembrane helix</keyword>
<dbReference type="Proteomes" id="UP001642464">
    <property type="component" value="Unassembled WGS sequence"/>
</dbReference>
<proteinExistence type="predicted"/>
<keyword evidence="3" id="KW-1185">Reference proteome</keyword>
<keyword evidence="1" id="KW-0472">Membrane</keyword>
<evidence type="ECO:0000313" key="3">
    <source>
        <dbReference type="Proteomes" id="UP001642464"/>
    </source>
</evidence>
<gene>
    <name evidence="2" type="ORF">SCF082_LOCUS18374</name>
</gene>
<organism evidence="2 3">
    <name type="scientific">Durusdinium trenchii</name>
    <dbReference type="NCBI Taxonomy" id="1381693"/>
    <lineage>
        <taxon>Eukaryota</taxon>
        <taxon>Sar</taxon>
        <taxon>Alveolata</taxon>
        <taxon>Dinophyceae</taxon>
        <taxon>Suessiales</taxon>
        <taxon>Symbiodiniaceae</taxon>
        <taxon>Durusdinium</taxon>
    </lineage>
</organism>
<sequence>MTGVVQFHEDGAYSVQLDEGSVVKVVPEQLSPVTEEQAALPPLSLALPVQEDLPDRTSRNTGPSVTGRNSELDTLQSLHINAGSLMGRLLLSYSQQVTKRPRRLMFFYALVVAVPVIVGIIFRGFDLETNFNAFIKADGAAMRDREAFELALSEKKDLSASRRLEAESLRLWEVNGDWVEAEADEDGRRLEPEPENWTSAPGRRLKTLFLRKDLQLLYRAKNGNIMDEKALQDIQQIEEGLRNLPRWQDSCLNKITGDVKRFLCDPGISIVAMAFPTPTSASQGTVFLQFTWDGLGRDVISSGAVLAYMKTSSESGDASRDSRRYFPKTYQFPEIGTDFEAAPGALPTAARTKFEFHMTLGQNGDPINQVNQNIQKVKAEWNEMIVQEMLPYFKEVQKRENPQVDFYYASGDIDSIEVLPPSVGHVRWVPSPTGIHAKKPCLIPRKMQIMSDGRLE</sequence>
<feature type="transmembrane region" description="Helical" evidence="1">
    <location>
        <begin position="104"/>
        <end position="125"/>
    </location>
</feature>
<accession>A0ABP0KQE5</accession>
<evidence type="ECO:0000313" key="2">
    <source>
        <dbReference type="EMBL" id="CAK9028460.1"/>
    </source>
</evidence>
<feature type="non-terminal residue" evidence="2">
    <location>
        <position position="456"/>
    </location>
</feature>
<evidence type="ECO:0000256" key="1">
    <source>
        <dbReference type="SAM" id="Phobius"/>
    </source>
</evidence>
<reference evidence="2 3" key="1">
    <citation type="submission" date="2024-02" db="EMBL/GenBank/DDBJ databases">
        <authorList>
            <person name="Chen Y."/>
            <person name="Shah S."/>
            <person name="Dougan E. K."/>
            <person name="Thang M."/>
            <person name="Chan C."/>
        </authorList>
    </citation>
    <scope>NUCLEOTIDE SEQUENCE [LARGE SCALE GENOMIC DNA]</scope>
</reference>
<protein>
    <submittedName>
        <fullName evidence="2">Uncharacterized protein</fullName>
    </submittedName>
</protein>